<accession>A0AAJ2PVG6</accession>
<organism evidence="2 3">
    <name type="scientific">Streptomyces europaeiscabiei</name>
    <dbReference type="NCBI Taxonomy" id="146819"/>
    <lineage>
        <taxon>Bacteria</taxon>
        <taxon>Bacillati</taxon>
        <taxon>Actinomycetota</taxon>
        <taxon>Actinomycetes</taxon>
        <taxon>Kitasatosporales</taxon>
        <taxon>Streptomycetaceae</taxon>
        <taxon>Streptomyces</taxon>
    </lineage>
</organism>
<dbReference type="Proteomes" id="UP001273589">
    <property type="component" value="Unassembled WGS sequence"/>
</dbReference>
<name>A0AAJ2PVG6_9ACTN</name>
<proteinExistence type="predicted"/>
<dbReference type="EMBL" id="JARAWN010000251">
    <property type="protein sequence ID" value="MDX3134016.1"/>
    <property type="molecule type" value="Genomic_DNA"/>
</dbReference>
<sequence length="42" mass="4499">MRFGLMLSCFPVIGGSARLIYTDNPTDEPTDEPTAKPTEVAG</sequence>
<dbReference type="AlphaFoldDB" id="A0AAJ2PVG6"/>
<comment type="caution">
    <text evidence="2">The sequence shown here is derived from an EMBL/GenBank/DDBJ whole genome shotgun (WGS) entry which is preliminary data.</text>
</comment>
<protein>
    <submittedName>
        <fullName evidence="2">Uncharacterized protein</fullName>
    </submittedName>
</protein>
<gene>
    <name evidence="2" type="ORF">PV367_30495</name>
</gene>
<evidence type="ECO:0000313" key="3">
    <source>
        <dbReference type="Proteomes" id="UP001273589"/>
    </source>
</evidence>
<feature type="region of interest" description="Disordered" evidence="1">
    <location>
        <begin position="22"/>
        <end position="42"/>
    </location>
</feature>
<evidence type="ECO:0000256" key="1">
    <source>
        <dbReference type="SAM" id="MobiDB-lite"/>
    </source>
</evidence>
<dbReference type="RefSeq" id="WP_319695941.1">
    <property type="nucleotide sequence ID" value="NZ_JARAWN010000251.1"/>
</dbReference>
<evidence type="ECO:0000313" key="2">
    <source>
        <dbReference type="EMBL" id="MDX3134016.1"/>
    </source>
</evidence>
<reference evidence="2" key="1">
    <citation type="journal article" date="2023" name="Microb. Genom.">
        <title>Mesoterricola silvestris gen. nov., sp. nov., Mesoterricola sediminis sp. nov., Geothrix oryzae sp. nov., Geothrix edaphica sp. nov., Geothrix rubra sp. nov., and Geothrix limicola sp. nov., six novel members of Acidobacteriota isolated from soils.</title>
        <authorList>
            <person name="Weisberg A.J."/>
            <person name="Pearce E."/>
            <person name="Kramer C.G."/>
            <person name="Chang J.H."/>
            <person name="Clarke C.R."/>
        </authorList>
    </citation>
    <scope>NUCLEOTIDE SEQUENCE</scope>
    <source>
        <strain evidence="2">ND06-05F</strain>
    </source>
</reference>